<dbReference type="InterPro" id="IPR010019">
    <property type="entry name" value="Integral_membrane_YccS"/>
</dbReference>
<name>A0A640WFG2_9GAMM</name>
<dbReference type="NCBIfam" id="TIGR01666">
    <property type="entry name" value="YCCS"/>
    <property type="match status" value="1"/>
</dbReference>
<evidence type="ECO:0000256" key="2">
    <source>
        <dbReference type="ARBA" id="ARBA00022475"/>
    </source>
</evidence>
<dbReference type="EMBL" id="VTPX01000004">
    <property type="protein sequence ID" value="KAA0018901.1"/>
    <property type="molecule type" value="Genomic_DNA"/>
</dbReference>
<dbReference type="GO" id="GO:0005886">
    <property type="term" value="C:plasma membrane"/>
    <property type="evidence" value="ECO:0007669"/>
    <property type="project" value="UniProtKB-SubCell"/>
</dbReference>
<gene>
    <name evidence="10" type="primary">yccS</name>
    <name evidence="10" type="ORF">F0A16_09895</name>
</gene>
<dbReference type="PANTHER" id="PTHR30509">
    <property type="entry name" value="P-HYDROXYBENZOIC ACID EFFLUX PUMP SUBUNIT-RELATED"/>
    <property type="match status" value="1"/>
</dbReference>
<evidence type="ECO:0000259" key="8">
    <source>
        <dbReference type="Pfam" id="PF12805"/>
    </source>
</evidence>
<feature type="transmembrane region" description="Helical" evidence="7">
    <location>
        <begin position="12"/>
        <end position="34"/>
    </location>
</feature>
<protein>
    <submittedName>
        <fullName evidence="10">TIGR01666 family membrane protein</fullName>
    </submittedName>
</protein>
<dbReference type="Proteomes" id="UP000466024">
    <property type="component" value="Unassembled WGS sequence"/>
</dbReference>
<dbReference type="InterPro" id="IPR049453">
    <property type="entry name" value="Memb_transporter_dom"/>
</dbReference>
<evidence type="ECO:0000256" key="7">
    <source>
        <dbReference type="SAM" id="Phobius"/>
    </source>
</evidence>
<comment type="similarity">
    <text evidence="6">Belongs to the YccS/YhfK family.</text>
</comment>
<feature type="transmembrane region" description="Helical" evidence="7">
    <location>
        <begin position="40"/>
        <end position="57"/>
    </location>
</feature>
<feature type="transmembrane region" description="Helical" evidence="7">
    <location>
        <begin position="444"/>
        <end position="462"/>
    </location>
</feature>
<feature type="transmembrane region" description="Helical" evidence="7">
    <location>
        <begin position="491"/>
        <end position="509"/>
    </location>
</feature>
<organism evidence="10 11">
    <name type="scientific">Salinicola corii</name>
    <dbReference type="NCBI Taxonomy" id="2606937"/>
    <lineage>
        <taxon>Bacteria</taxon>
        <taxon>Pseudomonadati</taxon>
        <taxon>Pseudomonadota</taxon>
        <taxon>Gammaproteobacteria</taxon>
        <taxon>Oceanospirillales</taxon>
        <taxon>Halomonadaceae</taxon>
        <taxon>Salinicola</taxon>
    </lineage>
</organism>
<evidence type="ECO:0000313" key="10">
    <source>
        <dbReference type="EMBL" id="KAA0018901.1"/>
    </source>
</evidence>
<dbReference type="PANTHER" id="PTHR30509:SF8">
    <property type="entry name" value="INNER MEMBRANE PROTEIN YCCS"/>
    <property type="match status" value="1"/>
</dbReference>
<dbReference type="Pfam" id="PF13515">
    <property type="entry name" value="FUSC_2"/>
    <property type="match status" value="1"/>
</dbReference>
<keyword evidence="2" id="KW-1003">Cell membrane</keyword>
<evidence type="ECO:0000256" key="4">
    <source>
        <dbReference type="ARBA" id="ARBA00022989"/>
    </source>
</evidence>
<evidence type="ECO:0000256" key="5">
    <source>
        <dbReference type="ARBA" id="ARBA00023136"/>
    </source>
</evidence>
<comment type="subcellular location">
    <subcellularLocation>
        <location evidence="1">Cell membrane</location>
        <topology evidence="1">Multi-pass membrane protein</topology>
    </subcellularLocation>
</comment>
<keyword evidence="5 7" id="KW-0472">Membrane</keyword>
<dbReference type="Pfam" id="PF12805">
    <property type="entry name" value="FUSC-like"/>
    <property type="match status" value="1"/>
</dbReference>
<feature type="domain" description="Integral membrane protein YccS N-terminal" evidence="8">
    <location>
        <begin position="70"/>
        <end position="354"/>
    </location>
</feature>
<evidence type="ECO:0000259" key="9">
    <source>
        <dbReference type="Pfam" id="PF13515"/>
    </source>
</evidence>
<accession>A0A640WFG2</accession>
<feature type="transmembrane region" description="Helical" evidence="7">
    <location>
        <begin position="145"/>
        <end position="168"/>
    </location>
</feature>
<evidence type="ECO:0000256" key="6">
    <source>
        <dbReference type="ARBA" id="ARBA00043993"/>
    </source>
</evidence>
<keyword evidence="11" id="KW-1185">Reference proteome</keyword>
<dbReference type="InterPro" id="IPR032692">
    <property type="entry name" value="YccS_N"/>
</dbReference>
<evidence type="ECO:0000313" key="11">
    <source>
        <dbReference type="Proteomes" id="UP000466024"/>
    </source>
</evidence>
<sequence>MSDSFSHSLRQLWTLDKFAYSFRVFLAFSGAIALSWSQDQIALAIPLFLGIIASALSETDDNWEGRVRALLVTLICFLVASSSVELLFPWPWLFAPGLALSAFIFIMLGAIEQRYATIASATLILSVYSMINIEQHGGTTDGDFWHQPLLLVGGAAWYGAISVIWCALFSRQPVKQSMAQLYRELGEYLIIKATLFEPLRGVDVESRRVALARQNGRVVTALNQAKEMIFRRLEGQRGSRKLNRYLRLYFIAQDIHERVSASHYPYSALSEAFFHHDVLFRCQRLLDQQGRACKRLAKALLLRQPFEHGQSEQALEDLRASIVYLRAQRNPAWTPLLRSLQALGRNLATLEDQLSSAHNPDAVADQKDASLFNRSPRSFKDAWERIRLNLTPGSPTFRHALRLSTALLVGYGVLHLVHPTQGYWILLTTLFVCRPNFGATRRFLRQRIVGTVLGLVVGWALISLFPDPLLQSLIAVVAGVTFFANREKHYIIATAAITTLVLSSFNQVGDGFDLILPRLIDTLIGAFISGLAVFFILPDWQGRRLHKVAATALTNSTLYLREIIHQYEAGKQDDLAYRLARRNAHNADAALSTVLSNMLQEPGHYRKKDADEGFRFLVVSHTLLGYLSALGAHRGTLTPSDADIEIHAAARRIADGFDAIAASLAARRPIPELHDEQSALMAIFEQEPATAQDDADDERRVIQTQLLHISRQLVPMSEAAGRLVARPVETPGERQQAAQSY</sequence>
<reference evidence="10 11" key="1">
    <citation type="submission" date="2019-08" db="EMBL/GenBank/DDBJ databases">
        <title>Bioinformatics analysis of the strain L3 and L5.</title>
        <authorList>
            <person name="Li X."/>
        </authorList>
    </citation>
    <scope>NUCLEOTIDE SEQUENCE [LARGE SCALE GENOMIC DNA]</scope>
    <source>
        <strain evidence="10 11">L3</strain>
    </source>
</reference>
<proteinExistence type="inferred from homology"/>
<feature type="transmembrane region" description="Helical" evidence="7">
    <location>
        <begin position="90"/>
        <end position="108"/>
    </location>
</feature>
<feature type="domain" description="Integral membrane bound transporter" evidence="9">
    <location>
        <begin position="412"/>
        <end position="529"/>
    </location>
</feature>
<feature type="transmembrane region" description="Helical" evidence="7">
    <location>
        <begin position="115"/>
        <end position="133"/>
    </location>
</feature>
<dbReference type="AlphaFoldDB" id="A0A640WFG2"/>
<keyword evidence="4 7" id="KW-1133">Transmembrane helix</keyword>
<feature type="transmembrane region" description="Helical" evidence="7">
    <location>
        <begin position="69"/>
        <end position="84"/>
    </location>
</feature>
<evidence type="ECO:0000256" key="3">
    <source>
        <dbReference type="ARBA" id="ARBA00022692"/>
    </source>
</evidence>
<feature type="transmembrane region" description="Helical" evidence="7">
    <location>
        <begin position="515"/>
        <end position="537"/>
    </location>
</feature>
<comment type="caution">
    <text evidence="10">The sequence shown here is derived from an EMBL/GenBank/DDBJ whole genome shotgun (WGS) entry which is preliminary data.</text>
</comment>
<evidence type="ECO:0000256" key="1">
    <source>
        <dbReference type="ARBA" id="ARBA00004651"/>
    </source>
</evidence>
<dbReference type="NCBIfam" id="TIGR01667">
    <property type="entry name" value="YCCS_YHFK"/>
    <property type="match status" value="1"/>
</dbReference>
<dbReference type="InterPro" id="IPR010020">
    <property type="entry name" value="Integral_membrane_YCCS_YHJK"/>
</dbReference>
<keyword evidence="3 7" id="KW-0812">Transmembrane</keyword>